<reference evidence="1 2" key="1">
    <citation type="submission" date="2020-02" db="EMBL/GenBank/DDBJ databases">
        <title>Draft genome sequence of Haematococcus lacustris strain NIES-144.</title>
        <authorList>
            <person name="Morimoto D."/>
            <person name="Nakagawa S."/>
            <person name="Yoshida T."/>
            <person name="Sawayama S."/>
        </authorList>
    </citation>
    <scope>NUCLEOTIDE SEQUENCE [LARGE SCALE GENOMIC DNA]</scope>
    <source>
        <strain evidence="1 2">NIES-144</strain>
    </source>
</reference>
<gene>
    <name evidence="1" type="ORF">HaLaN_25746</name>
</gene>
<evidence type="ECO:0000313" key="1">
    <source>
        <dbReference type="EMBL" id="GFH27427.1"/>
    </source>
</evidence>
<dbReference type="EMBL" id="BLLF01003470">
    <property type="protein sequence ID" value="GFH27427.1"/>
    <property type="molecule type" value="Genomic_DNA"/>
</dbReference>
<keyword evidence="2" id="KW-1185">Reference proteome</keyword>
<protein>
    <submittedName>
        <fullName evidence="1">Uncharacterized protein</fullName>
    </submittedName>
</protein>
<dbReference type="AlphaFoldDB" id="A0A699ZWW6"/>
<evidence type="ECO:0000313" key="2">
    <source>
        <dbReference type="Proteomes" id="UP000485058"/>
    </source>
</evidence>
<comment type="caution">
    <text evidence="1">The sequence shown here is derived from an EMBL/GenBank/DDBJ whole genome shotgun (WGS) entry which is preliminary data.</text>
</comment>
<proteinExistence type="predicted"/>
<accession>A0A699ZWW6</accession>
<dbReference type="Proteomes" id="UP000485058">
    <property type="component" value="Unassembled WGS sequence"/>
</dbReference>
<sequence>MDLWGPGPGPGPPLPQLQPAVAEHVVNVFLRVVPGSSTEEDRVAVDFVVIPSTLLYQGRQEGDVSLLAGGLPPVVGSKRRALKVGQAGQSRQVTVPPAAADMLTNNMRTRPTIT</sequence>
<organism evidence="1 2">
    <name type="scientific">Haematococcus lacustris</name>
    <name type="common">Green alga</name>
    <name type="synonym">Haematococcus pluvialis</name>
    <dbReference type="NCBI Taxonomy" id="44745"/>
    <lineage>
        <taxon>Eukaryota</taxon>
        <taxon>Viridiplantae</taxon>
        <taxon>Chlorophyta</taxon>
        <taxon>core chlorophytes</taxon>
        <taxon>Chlorophyceae</taxon>
        <taxon>CS clade</taxon>
        <taxon>Chlamydomonadales</taxon>
        <taxon>Haematococcaceae</taxon>
        <taxon>Haematococcus</taxon>
    </lineage>
</organism>
<name>A0A699ZWW6_HAELA</name>